<evidence type="ECO:0000256" key="1">
    <source>
        <dbReference type="ARBA" id="ARBA00004251"/>
    </source>
</evidence>
<dbReference type="GO" id="GO:0004674">
    <property type="term" value="F:protein serine/threonine kinase activity"/>
    <property type="evidence" value="ECO:0007669"/>
    <property type="project" value="UniProtKB-KW"/>
</dbReference>
<dbReference type="Gene3D" id="2.90.10.10">
    <property type="entry name" value="Bulb-type lectin domain"/>
    <property type="match status" value="1"/>
</dbReference>
<dbReference type="PANTHER" id="PTHR27002">
    <property type="entry name" value="RECEPTOR-LIKE SERINE/THREONINE-PROTEIN KINASE SD1-8"/>
    <property type="match status" value="1"/>
</dbReference>
<evidence type="ECO:0000259" key="17">
    <source>
        <dbReference type="PROSITE" id="PS50948"/>
    </source>
</evidence>
<dbReference type="InterPro" id="IPR000719">
    <property type="entry name" value="Prot_kinase_dom"/>
</dbReference>
<organism evidence="18 19">
    <name type="scientific">Rubroshorea leprosula</name>
    <dbReference type="NCBI Taxonomy" id="152421"/>
    <lineage>
        <taxon>Eukaryota</taxon>
        <taxon>Viridiplantae</taxon>
        <taxon>Streptophyta</taxon>
        <taxon>Embryophyta</taxon>
        <taxon>Tracheophyta</taxon>
        <taxon>Spermatophyta</taxon>
        <taxon>Magnoliopsida</taxon>
        <taxon>eudicotyledons</taxon>
        <taxon>Gunneridae</taxon>
        <taxon>Pentapetalae</taxon>
        <taxon>rosids</taxon>
        <taxon>malvids</taxon>
        <taxon>Malvales</taxon>
        <taxon>Dipterocarpaceae</taxon>
        <taxon>Rubroshorea</taxon>
    </lineage>
</organism>
<dbReference type="InterPro" id="IPR036426">
    <property type="entry name" value="Bulb-type_lectin_dom_sf"/>
</dbReference>
<keyword evidence="10" id="KW-0325">Glycoprotein</keyword>
<dbReference type="PROSITE" id="PS50948">
    <property type="entry name" value="PAN"/>
    <property type="match status" value="1"/>
</dbReference>
<evidence type="ECO:0000256" key="4">
    <source>
        <dbReference type="ARBA" id="ARBA00022679"/>
    </source>
</evidence>
<evidence type="ECO:0000256" key="2">
    <source>
        <dbReference type="ARBA" id="ARBA00022475"/>
    </source>
</evidence>
<evidence type="ECO:0000256" key="7">
    <source>
        <dbReference type="ARBA" id="ARBA00022777"/>
    </source>
</evidence>
<comment type="subcellular location">
    <subcellularLocation>
        <location evidence="1">Cell membrane</location>
        <topology evidence="1">Single-pass type I membrane protein</topology>
    </subcellularLocation>
</comment>
<feature type="domain" description="Protein kinase" evidence="15">
    <location>
        <begin position="491"/>
        <end position="777"/>
    </location>
</feature>
<dbReference type="SUPFAM" id="SSF56112">
    <property type="entry name" value="Protein kinase-like (PK-like)"/>
    <property type="match status" value="1"/>
</dbReference>
<keyword evidence="19" id="KW-1185">Reference proteome</keyword>
<dbReference type="FunFam" id="3.30.200.20:FF:000195">
    <property type="entry name" value="G-type lectin S-receptor-like serine/threonine-protein kinase"/>
    <property type="match status" value="1"/>
</dbReference>
<comment type="catalytic activity">
    <reaction evidence="11 13">
        <text>L-threonyl-[protein] + ATP = O-phospho-L-threonyl-[protein] + ADP + H(+)</text>
        <dbReference type="Rhea" id="RHEA:46608"/>
        <dbReference type="Rhea" id="RHEA-COMP:11060"/>
        <dbReference type="Rhea" id="RHEA-COMP:11605"/>
        <dbReference type="ChEBI" id="CHEBI:15378"/>
        <dbReference type="ChEBI" id="CHEBI:30013"/>
        <dbReference type="ChEBI" id="CHEBI:30616"/>
        <dbReference type="ChEBI" id="CHEBI:61977"/>
        <dbReference type="ChEBI" id="CHEBI:456216"/>
        <dbReference type="EC" id="2.7.11.1"/>
    </reaction>
</comment>
<evidence type="ECO:0000256" key="12">
    <source>
        <dbReference type="ARBA" id="ARBA00048679"/>
    </source>
</evidence>
<dbReference type="PROSITE" id="PS50011">
    <property type="entry name" value="PROTEIN_KINASE_DOM"/>
    <property type="match status" value="1"/>
</dbReference>
<evidence type="ECO:0000256" key="14">
    <source>
        <dbReference type="SAM" id="SignalP"/>
    </source>
</evidence>
<dbReference type="InterPro" id="IPR001480">
    <property type="entry name" value="Bulb-type_lectin_dom"/>
</dbReference>
<evidence type="ECO:0000313" key="19">
    <source>
        <dbReference type="Proteomes" id="UP001054252"/>
    </source>
</evidence>
<dbReference type="InterPro" id="IPR011009">
    <property type="entry name" value="Kinase-like_dom_sf"/>
</dbReference>
<keyword evidence="5 14" id="KW-0732">Signal</keyword>
<keyword evidence="7 13" id="KW-0418">Kinase</keyword>
<dbReference type="CDD" id="cd14066">
    <property type="entry name" value="STKc_IRAK"/>
    <property type="match status" value="1"/>
</dbReference>
<dbReference type="Pfam" id="PF11883">
    <property type="entry name" value="DUF3403"/>
    <property type="match status" value="1"/>
</dbReference>
<dbReference type="InterPro" id="IPR024171">
    <property type="entry name" value="SRK-like_kinase"/>
</dbReference>
<dbReference type="Gene3D" id="3.30.200.20">
    <property type="entry name" value="Phosphorylase Kinase, domain 1"/>
    <property type="match status" value="1"/>
</dbReference>
<dbReference type="EMBL" id="BPVZ01000031">
    <property type="protein sequence ID" value="GKV10182.1"/>
    <property type="molecule type" value="Genomic_DNA"/>
</dbReference>
<dbReference type="PANTHER" id="PTHR27002:SF926">
    <property type="entry name" value="OS07G0535800 PROTEIN"/>
    <property type="match status" value="1"/>
</dbReference>
<dbReference type="AlphaFoldDB" id="A0AAV5J9J1"/>
<keyword evidence="3 13" id="KW-0723">Serine/threonine-protein kinase</keyword>
<feature type="domain" description="Apple" evidence="17">
    <location>
        <begin position="318"/>
        <end position="404"/>
    </location>
</feature>
<keyword evidence="2" id="KW-1003">Cell membrane</keyword>
<dbReference type="InterPro" id="IPR008271">
    <property type="entry name" value="Ser/Thr_kinase_AS"/>
</dbReference>
<dbReference type="GO" id="GO:0005886">
    <property type="term" value="C:plasma membrane"/>
    <property type="evidence" value="ECO:0007669"/>
    <property type="project" value="UniProtKB-SubCell"/>
</dbReference>
<sequence>MGSICTRAFALVCFLCFLIASFSKNDTLEQGKQLRYWEQLKSPNKRFTLVFFVPYWSNSDYDSVDESFLGIWYNDQTMPEDSDEEVSPILHMLPVWVANRESPVMKGLGVLSVGSNGDLKILSGDTKVTTSLYSTRATINASASLQDDGNFVLRELDSNGSVKGILWQSFDYPTDTLLPGMKLVITTNLTSWKSYGSPAPGYFALGLDPNDTKQLVVWQGGEVSWRSGSWQESSSDFQYFSGFGYGLTFSFIENENQTYFNYTADYNTNSFPEIRIHYYGKLFMAKAYYWDWLWLNSCSQPNISGAKSKCIKQKLPKCRSSMEDRFIPASYGSMSRDGFRFSDSKNLTIESCKVKCLLNCNCLAFATTIYLDDNITGCEIWTSSAKIKPAVNGNARMIYILPSRENKWWLWLTTAVGLMMTIPTLCSVCYIIWKKCTSNGDEKYSKRMLIKELDGGETPSISFGKPKGHKADRNELHVFSFESIAYATNYFSPVNKLGEGGFGPVYKGILHDGQEVAIKRLSTNSRQGVAEFKNEALLIAKLQHTNLVRLLGFCIQGEENILIYEYMPNKSLDSFLFDSDKKKILNWKRRFIIVEGIAQGLLYLHKYSRLRVIHRDLKASNILLDNEMNPKISDFGMARIFGLNESEANTNRVVGTYGYMSPEYAFHGLVSIKTDVFSFGVLLLEVVTGRKNTTHYHPDYPLNLTGYVWQLWNEGRQLELIDPSMDESCPHDEILRCIHIGLLCVQDHAIDRPTILDVVSMLSNETIQLPEPKHPGFFITSKVEKEKHVLEIEREICSINQVSISEMEAR</sequence>
<keyword evidence="2" id="KW-0472">Membrane</keyword>
<evidence type="ECO:0000256" key="5">
    <source>
        <dbReference type="ARBA" id="ARBA00022729"/>
    </source>
</evidence>
<dbReference type="SMART" id="SM00220">
    <property type="entry name" value="S_TKc"/>
    <property type="match status" value="1"/>
</dbReference>
<keyword evidence="6 13" id="KW-0547">Nucleotide-binding</keyword>
<keyword evidence="9" id="KW-1015">Disulfide bond</keyword>
<dbReference type="Gene3D" id="1.10.510.10">
    <property type="entry name" value="Transferase(Phosphotransferase) domain 1"/>
    <property type="match status" value="1"/>
</dbReference>
<evidence type="ECO:0000256" key="9">
    <source>
        <dbReference type="ARBA" id="ARBA00023157"/>
    </source>
</evidence>
<dbReference type="InterPro" id="IPR021820">
    <property type="entry name" value="S-locus_recpt_kinase_C"/>
</dbReference>
<dbReference type="GO" id="GO:0005524">
    <property type="term" value="F:ATP binding"/>
    <property type="evidence" value="ECO:0007669"/>
    <property type="project" value="UniProtKB-KW"/>
</dbReference>
<dbReference type="Proteomes" id="UP001054252">
    <property type="component" value="Unassembled WGS sequence"/>
</dbReference>
<comment type="catalytic activity">
    <reaction evidence="12 13">
        <text>L-seryl-[protein] + ATP = O-phospho-L-seryl-[protein] + ADP + H(+)</text>
        <dbReference type="Rhea" id="RHEA:17989"/>
        <dbReference type="Rhea" id="RHEA-COMP:9863"/>
        <dbReference type="Rhea" id="RHEA-COMP:11604"/>
        <dbReference type="ChEBI" id="CHEBI:15378"/>
        <dbReference type="ChEBI" id="CHEBI:29999"/>
        <dbReference type="ChEBI" id="CHEBI:30616"/>
        <dbReference type="ChEBI" id="CHEBI:83421"/>
        <dbReference type="ChEBI" id="CHEBI:456216"/>
        <dbReference type="EC" id="2.7.11.1"/>
    </reaction>
</comment>
<feature type="domain" description="Bulb-type lectin" evidence="16">
    <location>
        <begin position="25"/>
        <end position="166"/>
    </location>
</feature>
<dbReference type="PROSITE" id="PS50927">
    <property type="entry name" value="BULB_LECTIN"/>
    <property type="match status" value="1"/>
</dbReference>
<comment type="similarity">
    <text evidence="13">Belongs to the protein kinase superfamily. Ser/Thr protein kinase family.</text>
</comment>
<dbReference type="CDD" id="cd00028">
    <property type="entry name" value="B_lectin"/>
    <property type="match status" value="1"/>
</dbReference>
<reference evidence="18 19" key="1">
    <citation type="journal article" date="2021" name="Commun. Biol.">
        <title>The genome of Shorea leprosula (Dipterocarpaceae) highlights the ecological relevance of drought in aseasonal tropical rainforests.</title>
        <authorList>
            <person name="Ng K.K.S."/>
            <person name="Kobayashi M.J."/>
            <person name="Fawcett J.A."/>
            <person name="Hatakeyama M."/>
            <person name="Paape T."/>
            <person name="Ng C.H."/>
            <person name="Ang C.C."/>
            <person name="Tnah L.H."/>
            <person name="Lee C.T."/>
            <person name="Nishiyama T."/>
            <person name="Sese J."/>
            <person name="O'Brien M.J."/>
            <person name="Copetti D."/>
            <person name="Mohd Noor M.I."/>
            <person name="Ong R.C."/>
            <person name="Putra M."/>
            <person name="Sireger I.Z."/>
            <person name="Indrioko S."/>
            <person name="Kosugi Y."/>
            <person name="Izuno A."/>
            <person name="Isagi Y."/>
            <person name="Lee S.L."/>
            <person name="Shimizu K.K."/>
        </authorList>
    </citation>
    <scope>NUCLEOTIDE SEQUENCE [LARGE SCALE GENOMIC DNA]</scope>
    <source>
        <strain evidence="18">214</strain>
    </source>
</reference>
<evidence type="ECO:0000256" key="8">
    <source>
        <dbReference type="ARBA" id="ARBA00022840"/>
    </source>
</evidence>
<evidence type="ECO:0000256" key="10">
    <source>
        <dbReference type="ARBA" id="ARBA00023180"/>
    </source>
</evidence>
<protein>
    <recommendedName>
        <fullName evidence="13">Receptor-like serine/threonine-protein kinase</fullName>
        <ecNumber evidence="13">2.7.11.1</ecNumber>
    </recommendedName>
</protein>
<dbReference type="Pfam" id="PF07714">
    <property type="entry name" value="PK_Tyr_Ser-Thr"/>
    <property type="match status" value="1"/>
</dbReference>
<proteinExistence type="inferred from homology"/>
<evidence type="ECO:0000256" key="6">
    <source>
        <dbReference type="ARBA" id="ARBA00022741"/>
    </source>
</evidence>
<evidence type="ECO:0000256" key="3">
    <source>
        <dbReference type="ARBA" id="ARBA00022527"/>
    </source>
</evidence>
<dbReference type="Pfam" id="PF01453">
    <property type="entry name" value="B_lectin"/>
    <property type="match status" value="1"/>
</dbReference>
<evidence type="ECO:0000256" key="13">
    <source>
        <dbReference type="PIRNR" id="PIRNR000641"/>
    </source>
</evidence>
<dbReference type="PROSITE" id="PS00108">
    <property type="entry name" value="PROTEIN_KINASE_ST"/>
    <property type="match status" value="1"/>
</dbReference>
<evidence type="ECO:0000259" key="15">
    <source>
        <dbReference type="PROSITE" id="PS50011"/>
    </source>
</evidence>
<dbReference type="SMART" id="SM00108">
    <property type="entry name" value="B_lectin"/>
    <property type="match status" value="1"/>
</dbReference>
<dbReference type="InterPro" id="IPR001245">
    <property type="entry name" value="Ser-Thr/Tyr_kinase_cat_dom"/>
</dbReference>
<feature type="signal peptide" evidence="14">
    <location>
        <begin position="1"/>
        <end position="23"/>
    </location>
</feature>
<keyword evidence="8 13" id="KW-0067">ATP-binding</keyword>
<feature type="chain" id="PRO_5044000127" description="Receptor-like serine/threonine-protein kinase" evidence="14">
    <location>
        <begin position="24"/>
        <end position="810"/>
    </location>
</feature>
<accession>A0AAV5J9J1</accession>
<dbReference type="Pfam" id="PF08276">
    <property type="entry name" value="PAN_2"/>
    <property type="match status" value="1"/>
</dbReference>
<evidence type="ECO:0000313" key="18">
    <source>
        <dbReference type="EMBL" id="GKV10182.1"/>
    </source>
</evidence>
<name>A0AAV5J9J1_9ROSI</name>
<evidence type="ECO:0000256" key="11">
    <source>
        <dbReference type="ARBA" id="ARBA00047899"/>
    </source>
</evidence>
<dbReference type="InterPro" id="IPR003609">
    <property type="entry name" value="Pan_app"/>
</dbReference>
<dbReference type="SUPFAM" id="SSF51110">
    <property type="entry name" value="alpha-D-mannose-specific plant lectins"/>
    <property type="match status" value="1"/>
</dbReference>
<dbReference type="EC" id="2.7.11.1" evidence="13"/>
<keyword evidence="4 13" id="KW-0808">Transferase</keyword>
<evidence type="ECO:0000259" key="16">
    <source>
        <dbReference type="PROSITE" id="PS50927"/>
    </source>
</evidence>
<dbReference type="PIRSF" id="PIRSF000641">
    <property type="entry name" value="SRK"/>
    <property type="match status" value="1"/>
</dbReference>
<comment type="caution">
    <text evidence="18">The sequence shown here is derived from an EMBL/GenBank/DDBJ whole genome shotgun (WGS) entry which is preliminary data.</text>
</comment>
<dbReference type="FunFam" id="1.10.510.10:FF:000060">
    <property type="entry name" value="G-type lectin S-receptor-like serine/threonine-protein kinase"/>
    <property type="match status" value="1"/>
</dbReference>
<gene>
    <name evidence="18" type="ORF">SLEP1_g21589</name>
</gene>